<evidence type="ECO:0000313" key="1">
    <source>
        <dbReference type="EMBL" id="KIM56710.1"/>
    </source>
</evidence>
<name>A0A0C3D7J1_9AGAM</name>
<dbReference type="Proteomes" id="UP000053989">
    <property type="component" value="Unassembled WGS sequence"/>
</dbReference>
<accession>A0A0C3D7J1</accession>
<proteinExistence type="predicted"/>
<gene>
    <name evidence="1" type="ORF">SCLCIDRAFT_1220155</name>
</gene>
<dbReference type="EMBL" id="KN822111">
    <property type="protein sequence ID" value="KIM56710.1"/>
    <property type="molecule type" value="Genomic_DNA"/>
</dbReference>
<protein>
    <submittedName>
        <fullName evidence="1">Uncharacterized protein</fullName>
    </submittedName>
</protein>
<dbReference type="InParanoid" id="A0A0C3D7J1"/>
<dbReference type="HOGENOM" id="CLU_2706278_0_0_1"/>
<reference evidence="1 2" key="1">
    <citation type="submission" date="2014-04" db="EMBL/GenBank/DDBJ databases">
        <authorList>
            <consortium name="DOE Joint Genome Institute"/>
            <person name="Kuo A."/>
            <person name="Kohler A."/>
            <person name="Nagy L.G."/>
            <person name="Floudas D."/>
            <person name="Copeland A."/>
            <person name="Barry K.W."/>
            <person name="Cichocki N."/>
            <person name="Veneault-Fourrey C."/>
            <person name="LaButti K."/>
            <person name="Lindquist E.A."/>
            <person name="Lipzen A."/>
            <person name="Lundell T."/>
            <person name="Morin E."/>
            <person name="Murat C."/>
            <person name="Sun H."/>
            <person name="Tunlid A."/>
            <person name="Henrissat B."/>
            <person name="Grigoriev I.V."/>
            <person name="Hibbett D.S."/>
            <person name="Martin F."/>
            <person name="Nordberg H.P."/>
            <person name="Cantor M.N."/>
            <person name="Hua S.X."/>
        </authorList>
    </citation>
    <scope>NUCLEOTIDE SEQUENCE [LARGE SCALE GENOMIC DNA]</scope>
    <source>
        <strain evidence="1 2">Foug A</strain>
    </source>
</reference>
<sequence length="73" mass="7653">MRSTISLRSLDLGSAGWPGCPVSGPSPPGELSYASLTRHAQSRPGPVITFDAWETVSKFGHITASSVRSPDAL</sequence>
<evidence type="ECO:0000313" key="2">
    <source>
        <dbReference type="Proteomes" id="UP000053989"/>
    </source>
</evidence>
<reference evidence="2" key="2">
    <citation type="submission" date="2015-01" db="EMBL/GenBank/DDBJ databases">
        <title>Evolutionary Origins and Diversification of the Mycorrhizal Mutualists.</title>
        <authorList>
            <consortium name="DOE Joint Genome Institute"/>
            <consortium name="Mycorrhizal Genomics Consortium"/>
            <person name="Kohler A."/>
            <person name="Kuo A."/>
            <person name="Nagy L.G."/>
            <person name="Floudas D."/>
            <person name="Copeland A."/>
            <person name="Barry K.W."/>
            <person name="Cichocki N."/>
            <person name="Veneault-Fourrey C."/>
            <person name="LaButti K."/>
            <person name="Lindquist E.A."/>
            <person name="Lipzen A."/>
            <person name="Lundell T."/>
            <person name="Morin E."/>
            <person name="Murat C."/>
            <person name="Riley R."/>
            <person name="Ohm R."/>
            <person name="Sun H."/>
            <person name="Tunlid A."/>
            <person name="Henrissat B."/>
            <person name="Grigoriev I.V."/>
            <person name="Hibbett D.S."/>
            <person name="Martin F."/>
        </authorList>
    </citation>
    <scope>NUCLEOTIDE SEQUENCE [LARGE SCALE GENOMIC DNA]</scope>
    <source>
        <strain evidence="2">Foug A</strain>
    </source>
</reference>
<keyword evidence="2" id="KW-1185">Reference proteome</keyword>
<organism evidence="1 2">
    <name type="scientific">Scleroderma citrinum Foug A</name>
    <dbReference type="NCBI Taxonomy" id="1036808"/>
    <lineage>
        <taxon>Eukaryota</taxon>
        <taxon>Fungi</taxon>
        <taxon>Dikarya</taxon>
        <taxon>Basidiomycota</taxon>
        <taxon>Agaricomycotina</taxon>
        <taxon>Agaricomycetes</taxon>
        <taxon>Agaricomycetidae</taxon>
        <taxon>Boletales</taxon>
        <taxon>Sclerodermatineae</taxon>
        <taxon>Sclerodermataceae</taxon>
        <taxon>Scleroderma</taxon>
    </lineage>
</organism>
<dbReference type="AlphaFoldDB" id="A0A0C3D7J1"/>